<dbReference type="Proteomes" id="UP001154282">
    <property type="component" value="Unassembled WGS sequence"/>
</dbReference>
<sequence>MPVPRSSSYDAFSAGSDDDIHDAAFARRRCCFCFPNFLKKEPTLGGGGGGGGGGSSGAFWRRIKPLDSSSPAAPWWSKSWKKVRGLSEGPRWKNLVRRFNGRKRQGYGKFNYDATSYALNFDEGPLANGVDYDEDLLGRGFSDRFSLPPSAKSSMDFDNDANPFNFS</sequence>
<feature type="region of interest" description="Disordered" evidence="1">
    <location>
        <begin position="148"/>
        <end position="167"/>
    </location>
</feature>
<dbReference type="EMBL" id="CAMGYJ010000008">
    <property type="protein sequence ID" value="CAI0455657.1"/>
    <property type="molecule type" value="Genomic_DNA"/>
</dbReference>
<protein>
    <submittedName>
        <fullName evidence="2">Uncharacterized protein</fullName>
    </submittedName>
</protein>
<dbReference type="AlphaFoldDB" id="A0AAV0NAN2"/>
<evidence type="ECO:0000256" key="1">
    <source>
        <dbReference type="SAM" id="MobiDB-lite"/>
    </source>
</evidence>
<dbReference type="PANTHER" id="PTHR47076:SF1">
    <property type="entry name" value="NHL DOMAIN PROTEIN"/>
    <property type="match status" value="1"/>
</dbReference>
<evidence type="ECO:0000313" key="3">
    <source>
        <dbReference type="EMBL" id="CAI0455657.1"/>
    </source>
</evidence>
<keyword evidence="4" id="KW-1185">Reference proteome</keyword>
<evidence type="ECO:0000313" key="4">
    <source>
        <dbReference type="Proteomes" id="UP001154282"/>
    </source>
</evidence>
<reference evidence="2" key="1">
    <citation type="submission" date="2022-08" db="EMBL/GenBank/DDBJ databases">
        <authorList>
            <person name="Gutierrez-Valencia J."/>
        </authorList>
    </citation>
    <scope>NUCLEOTIDE SEQUENCE</scope>
</reference>
<gene>
    <name evidence="2" type="ORF">LITE_LOCUS32310</name>
    <name evidence="3" type="ORF">LITE_LOCUS32442</name>
</gene>
<comment type="caution">
    <text evidence="2">The sequence shown here is derived from an EMBL/GenBank/DDBJ whole genome shotgun (WGS) entry which is preliminary data.</text>
</comment>
<proteinExistence type="predicted"/>
<accession>A0AAV0NAN2</accession>
<dbReference type="PANTHER" id="PTHR47076">
    <property type="entry name" value="NHL DOMAIN PROTEIN"/>
    <property type="match status" value="1"/>
</dbReference>
<evidence type="ECO:0000313" key="2">
    <source>
        <dbReference type="EMBL" id="CAI0455404.1"/>
    </source>
</evidence>
<organism evidence="2 4">
    <name type="scientific">Linum tenue</name>
    <dbReference type="NCBI Taxonomy" id="586396"/>
    <lineage>
        <taxon>Eukaryota</taxon>
        <taxon>Viridiplantae</taxon>
        <taxon>Streptophyta</taxon>
        <taxon>Embryophyta</taxon>
        <taxon>Tracheophyta</taxon>
        <taxon>Spermatophyta</taxon>
        <taxon>Magnoliopsida</taxon>
        <taxon>eudicotyledons</taxon>
        <taxon>Gunneridae</taxon>
        <taxon>Pentapetalae</taxon>
        <taxon>rosids</taxon>
        <taxon>fabids</taxon>
        <taxon>Malpighiales</taxon>
        <taxon>Linaceae</taxon>
        <taxon>Linum</taxon>
    </lineage>
</organism>
<dbReference type="EMBL" id="CAMGYJ010000008">
    <property type="protein sequence ID" value="CAI0455404.1"/>
    <property type="molecule type" value="Genomic_DNA"/>
</dbReference>
<name>A0AAV0NAN2_9ROSI</name>